<gene>
    <name evidence="2" type="ORF">EZS28_003698</name>
</gene>
<sequence length="536" mass="61564">MSQFAQLHPLPHNSPRSFMRFISSLRSGNEEGYVVAKWIKRIMKGKEMLDGKNEKQEGQDNKKKQLENFRSNEIINLDLDDDNNNQNQKCEKEGQFIQQSSYINAIDETARRTEESLLDLDNTLLQFAVVDTASRFKELLNARAIIFIGGTISPVMSLALQLLPPEYIPSTSNKSPVVSYKQQSLTQINQSVEITNNSKILQPSISQTQILSKSMRFTSQIFDHVLKKDHFKALIISTYSPFIPSSSFYQSSSLGNKQHQLDQRPIKQFIFTLENRQNQEQAQYLWQLIYNAASQIPDGIIVFFSSYALMDNILDNWRRKEQDQINKTIKPSKLDSLNRIKRVFIEERGKGANVNNLIQDYKQEIDSSWKYTDKDGIQINSGHNGAMLLCVTGGKLSEGINFPDGYARAVFIVGLPFANRFDPILKARLNFCAVKHGKQMADQLYEDMCIRTVNQAVGRCIRHSQDYGAAILVDARYSQDNMKKKLPNWVKESLVMLVESQKIGQEMRIFFKQFEKEQLEAMIKRHVLSDEKQNST</sequence>
<dbReference type="GO" id="GO:0006139">
    <property type="term" value="P:nucleobase-containing compound metabolic process"/>
    <property type="evidence" value="ECO:0007669"/>
    <property type="project" value="InterPro"/>
</dbReference>
<comment type="caution">
    <text evidence="2">The sequence shown here is derived from an EMBL/GenBank/DDBJ whole genome shotgun (WGS) entry which is preliminary data.</text>
</comment>
<dbReference type="GO" id="GO:0003678">
    <property type="term" value="F:DNA helicase activity"/>
    <property type="evidence" value="ECO:0007669"/>
    <property type="project" value="TreeGrafter"/>
</dbReference>
<feature type="domain" description="ATP-dependent helicase C-terminal" evidence="1">
    <location>
        <begin position="307"/>
        <end position="479"/>
    </location>
</feature>
<organism evidence="2 3">
    <name type="scientific">Streblomastix strix</name>
    <dbReference type="NCBI Taxonomy" id="222440"/>
    <lineage>
        <taxon>Eukaryota</taxon>
        <taxon>Metamonada</taxon>
        <taxon>Preaxostyla</taxon>
        <taxon>Oxymonadida</taxon>
        <taxon>Streblomastigidae</taxon>
        <taxon>Streblomastix</taxon>
    </lineage>
</organism>
<dbReference type="EMBL" id="SNRW01000501">
    <property type="protein sequence ID" value="KAA6400780.1"/>
    <property type="molecule type" value="Genomic_DNA"/>
</dbReference>
<dbReference type="InterPro" id="IPR027417">
    <property type="entry name" value="P-loop_NTPase"/>
</dbReference>
<dbReference type="Proteomes" id="UP000324800">
    <property type="component" value="Unassembled WGS sequence"/>
</dbReference>
<keyword evidence="2" id="KW-0378">Hydrolase</keyword>
<proteinExistence type="predicted"/>
<dbReference type="AlphaFoldDB" id="A0A5J4X0W6"/>
<dbReference type="InterPro" id="IPR006555">
    <property type="entry name" value="ATP-dep_Helicase_C"/>
</dbReference>
<dbReference type="PANTHER" id="PTHR11472">
    <property type="entry name" value="DNA REPAIR DEAD HELICASE RAD3/XP-D SUBFAMILY MEMBER"/>
    <property type="match status" value="1"/>
</dbReference>
<evidence type="ECO:0000313" key="2">
    <source>
        <dbReference type="EMBL" id="KAA6400780.1"/>
    </source>
</evidence>
<keyword evidence="2" id="KW-0067">ATP-binding</keyword>
<dbReference type="SMART" id="SM00491">
    <property type="entry name" value="HELICc2"/>
    <property type="match status" value="1"/>
</dbReference>
<protein>
    <submittedName>
        <fullName evidence="2">Putative DNA repair helicase</fullName>
    </submittedName>
</protein>
<dbReference type="GO" id="GO:0005634">
    <property type="term" value="C:nucleus"/>
    <property type="evidence" value="ECO:0007669"/>
    <property type="project" value="TreeGrafter"/>
</dbReference>
<dbReference type="OrthoDB" id="267079at2759"/>
<dbReference type="GO" id="GO:0016818">
    <property type="term" value="F:hydrolase activity, acting on acid anhydrides, in phosphorus-containing anhydrides"/>
    <property type="evidence" value="ECO:0007669"/>
    <property type="project" value="InterPro"/>
</dbReference>
<dbReference type="Gene3D" id="3.40.50.300">
    <property type="entry name" value="P-loop containing nucleotide triphosphate hydrolases"/>
    <property type="match status" value="1"/>
</dbReference>
<evidence type="ECO:0000259" key="1">
    <source>
        <dbReference type="SMART" id="SM00491"/>
    </source>
</evidence>
<accession>A0A5J4X0W6</accession>
<dbReference type="GO" id="GO:0034085">
    <property type="term" value="P:establishment of sister chromatid cohesion"/>
    <property type="evidence" value="ECO:0007669"/>
    <property type="project" value="TreeGrafter"/>
</dbReference>
<dbReference type="Pfam" id="PF13307">
    <property type="entry name" value="Helicase_C_2"/>
    <property type="match status" value="1"/>
</dbReference>
<keyword evidence="2" id="KW-0347">Helicase</keyword>
<reference evidence="2 3" key="1">
    <citation type="submission" date="2019-03" db="EMBL/GenBank/DDBJ databases">
        <title>Single cell metagenomics reveals metabolic interactions within the superorganism composed of flagellate Streblomastix strix and complex community of Bacteroidetes bacteria on its surface.</title>
        <authorList>
            <person name="Treitli S.C."/>
            <person name="Kolisko M."/>
            <person name="Husnik F."/>
            <person name="Keeling P."/>
            <person name="Hampl V."/>
        </authorList>
    </citation>
    <scope>NUCLEOTIDE SEQUENCE [LARGE SCALE GENOMIC DNA]</scope>
    <source>
        <strain evidence="2">ST1C</strain>
    </source>
</reference>
<name>A0A5J4X0W6_9EUKA</name>
<keyword evidence="2" id="KW-0547">Nucleotide-binding</keyword>
<dbReference type="GO" id="GO:0003676">
    <property type="term" value="F:nucleic acid binding"/>
    <property type="evidence" value="ECO:0007669"/>
    <property type="project" value="InterPro"/>
</dbReference>
<evidence type="ECO:0000313" key="3">
    <source>
        <dbReference type="Proteomes" id="UP000324800"/>
    </source>
</evidence>
<dbReference type="PANTHER" id="PTHR11472:SF41">
    <property type="entry name" value="ATP-DEPENDENT DNA HELICASE DDX11-RELATED"/>
    <property type="match status" value="1"/>
</dbReference>
<dbReference type="InterPro" id="IPR045028">
    <property type="entry name" value="DinG/Rad3-like"/>
</dbReference>
<dbReference type="GO" id="GO:0005524">
    <property type="term" value="F:ATP binding"/>
    <property type="evidence" value="ECO:0007669"/>
    <property type="project" value="InterPro"/>
</dbReference>